<keyword evidence="1" id="KW-0677">Repeat</keyword>
<evidence type="ECO:0000256" key="1">
    <source>
        <dbReference type="ARBA" id="ARBA00022737"/>
    </source>
</evidence>
<dbReference type="Pfam" id="PF20431">
    <property type="entry name" value="E_motif"/>
    <property type="match status" value="1"/>
</dbReference>
<sequence>MYYKNHNFSDSRKLFDEMPQRDTVSWNLMVSVCLKSKNIKDARIFFDQNPQQDDFSWSNIIKGYVQEGDDFESLSLFKQMLNRGQVPTQFSVSSVLCACASSSWLSYGKMLHTLIYRFGLGRNVYVGTSLVDMYCKCSQINYALRYFDRMQERNIVSWNAILSGLSQNSLGKDCFRIFAELLDSGFKPDHVSLSVVLSSVAAMGNLVQGKQIHGFTVKTIFRSNLFVETALIDVYAKCGNVNDAQRIFYSIIDHNNVTWNTMIIGYAQNGYGREAIRLFKEMLGSGRIPDAITFVGVLVACSHSGLVKEGRFYFESMKKVHGIEPDRTHYASMVDLLGRAGHLKEAEELIHSMPMKPDAAIWGALLGACRVYRNLELGKISASKVFELEPDNASAYILLCHIYTENGEWDEVAKLRMKMKNLKIKKDTGCSWIEIDNLVHTFVADDEFHPQINEIYLALKELIKQIEVAGYISRQSYHSEKLAVAFGLISTPSKMDIRIMKNLRVCGDCHETMKFISRISGRKIIIRDVCRFHHLRDGKCSCGDYW</sequence>
<dbReference type="GO" id="GO:0003723">
    <property type="term" value="F:RNA binding"/>
    <property type="evidence" value="ECO:0007669"/>
    <property type="project" value="InterPro"/>
</dbReference>
<evidence type="ECO:0000256" key="2">
    <source>
        <dbReference type="PROSITE-ProRule" id="PRU00708"/>
    </source>
</evidence>
<dbReference type="Gene3D" id="1.25.40.10">
    <property type="entry name" value="Tetratricopeptide repeat domain"/>
    <property type="match status" value="3"/>
</dbReference>
<dbReference type="InParanoid" id="A0A200QPP5"/>
<dbReference type="Proteomes" id="UP000195402">
    <property type="component" value="Unassembled WGS sequence"/>
</dbReference>
<proteinExistence type="predicted"/>
<dbReference type="NCBIfam" id="TIGR00756">
    <property type="entry name" value="PPR"/>
    <property type="match status" value="4"/>
</dbReference>
<name>A0A200QPP5_MACCD</name>
<keyword evidence="5" id="KW-1185">Reference proteome</keyword>
<feature type="repeat" description="PPR" evidence="2">
    <location>
        <begin position="255"/>
        <end position="289"/>
    </location>
</feature>
<dbReference type="EMBL" id="MVGT01001384">
    <property type="protein sequence ID" value="OVA12402.1"/>
    <property type="molecule type" value="Genomic_DNA"/>
</dbReference>
<feature type="repeat" description="PPR" evidence="2">
    <location>
        <begin position="53"/>
        <end position="87"/>
    </location>
</feature>
<dbReference type="GO" id="GO:0008270">
    <property type="term" value="F:zinc ion binding"/>
    <property type="evidence" value="ECO:0007669"/>
    <property type="project" value="InterPro"/>
</dbReference>
<dbReference type="SUPFAM" id="SSF48452">
    <property type="entry name" value="TPR-like"/>
    <property type="match status" value="1"/>
</dbReference>
<dbReference type="Pfam" id="PF13041">
    <property type="entry name" value="PPR_2"/>
    <property type="match status" value="2"/>
</dbReference>
<dbReference type="InterPro" id="IPR032867">
    <property type="entry name" value="DYW_dom"/>
</dbReference>
<comment type="caution">
    <text evidence="4">The sequence shown here is derived from an EMBL/GenBank/DDBJ whole genome shotgun (WGS) entry which is preliminary data.</text>
</comment>
<dbReference type="GO" id="GO:0009451">
    <property type="term" value="P:RNA modification"/>
    <property type="evidence" value="ECO:0007669"/>
    <property type="project" value="InterPro"/>
</dbReference>
<feature type="domain" description="DYW" evidence="3">
    <location>
        <begin position="477"/>
        <end position="546"/>
    </location>
</feature>
<reference evidence="4 5" key="1">
    <citation type="journal article" date="2017" name="Mol. Plant">
        <title>The Genome of Medicinal Plant Macleaya cordata Provides New Insights into Benzylisoquinoline Alkaloids Metabolism.</title>
        <authorList>
            <person name="Liu X."/>
            <person name="Liu Y."/>
            <person name="Huang P."/>
            <person name="Ma Y."/>
            <person name="Qing Z."/>
            <person name="Tang Q."/>
            <person name="Cao H."/>
            <person name="Cheng P."/>
            <person name="Zheng Y."/>
            <person name="Yuan Z."/>
            <person name="Zhou Y."/>
            <person name="Liu J."/>
            <person name="Tang Z."/>
            <person name="Zhuo Y."/>
            <person name="Zhang Y."/>
            <person name="Yu L."/>
            <person name="Huang J."/>
            <person name="Yang P."/>
            <person name="Peng Q."/>
            <person name="Zhang J."/>
            <person name="Jiang W."/>
            <person name="Zhang Z."/>
            <person name="Lin K."/>
            <person name="Ro D.K."/>
            <person name="Chen X."/>
            <person name="Xiong X."/>
            <person name="Shang Y."/>
            <person name="Huang S."/>
            <person name="Zeng J."/>
        </authorList>
    </citation>
    <scope>NUCLEOTIDE SEQUENCE [LARGE SCALE GENOMIC DNA]</scope>
    <source>
        <strain evidence="5">cv. BLH2017</strain>
        <tissue evidence="4">Root</tissue>
    </source>
</reference>
<gene>
    <name evidence="4" type="ORF">BVC80_1795g45</name>
</gene>
<dbReference type="InterPro" id="IPR002885">
    <property type="entry name" value="PPR_rpt"/>
</dbReference>
<dbReference type="PROSITE" id="PS51375">
    <property type="entry name" value="PPR"/>
    <property type="match status" value="3"/>
</dbReference>
<dbReference type="FunFam" id="1.25.40.10:FF:000366">
    <property type="entry name" value="Pentatricopeptide (PPR) repeat-containing protein"/>
    <property type="match status" value="1"/>
</dbReference>
<evidence type="ECO:0000259" key="3">
    <source>
        <dbReference type="Pfam" id="PF14432"/>
    </source>
</evidence>
<dbReference type="InterPro" id="IPR011990">
    <property type="entry name" value="TPR-like_helical_dom_sf"/>
</dbReference>
<dbReference type="Pfam" id="PF14432">
    <property type="entry name" value="DYW_deaminase"/>
    <property type="match status" value="1"/>
</dbReference>
<dbReference type="OMA" id="SAHMLLC"/>
<dbReference type="Pfam" id="PF20430">
    <property type="entry name" value="Eplus_motif"/>
    <property type="match status" value="1"/>
</dbReference>
<feature type="repeat" description="PPR" evidence="2">
    <location>
        <begin position="154"/>
        <end position="188"/>
    </location>
</feature>
<accession>A0A200QPP5</accession>
<dbReference type="Pfam" id="PF01535">
    <property type="entry name" value="PPR"/>
    <property type="match status" value="4"/>
</dbReference>
<dbReference type="OrthoDB" id="185373at2759"/>
<evidence type="ECO:0000313" key="5">
    <source>
        <dbReference type="Proteomes" id="UP000195402"/>
    </source>
</evidence>
<dbReference type="FunFam" id="1.25.40.10:FF:000343">
    <property type="entry name" value="Pentatricopeptide repeat-containing protein At3g58590"/>
    <property type="match status" value="1"/>
</dbReference>
<dbReference type="InterPro" id="IPR046960">
    <property type="entry name" value="PPR_At4g14850-like_plant"/>
</dbReference>
<organism evidence="4 5">
    <name type="scientific">Macleaya cordata</name>
    <name type="common">Five-seeded plume-poppy</name>
    <name type="synonym">Bocconia cordata</name>
    <dbReference type="NCBI Taxonomy" id="56857"/>
    <lineage>
        <taxon>Eukaryota</taxon>
        <taxon>Viridiplantae</taxon>
        <taxon>Streptophyta</taxon>
        <taxon>Embryophyta</taxon>
        <taxon>Tracheophyta</taxon>
        <taxon>Spermatophyta</taxon>
        <taxon>Magnoliopsida</taxon>
        <taxon>Ranunculales</taxon>
        <taxon>Papaveraceae</taxon>
        <taxon>Papaveroideae</taxon>
        <taxon>Macleaya</taxon>
    </lineage>
</organism>
<dbReference type="InterPro" id="IPR046849">
    <property type="entry name" value="E2_motif"/>
</dbReference>
<dbReference type="FunFam" id="1.25.40.10:FF:000031">
    <property type="entry name" value="Pentatricopeptide repeat-containing protein mitochondrial"/>
    <property type="match status" value="1"/>
</dbReference>
<dbReference type="InterPro" id="IPR046848">
    <property type="entry name" value="E_motif"/>
</dbReference>
<protein>
    <submittedName>
        <fullName evidence="4">Pentatricopeptide repeat</fullName>
    </submittedName>
</protein>
<dbReference type="AlphaFoldDB" id="A0A200QPP5"/>
<evidence type="ECO:0000313" key="4">
    <source>
        <dbReference type="EMBL" id="OVA12402.1"/>
    </source>
</evidence>
<dbReference type="PANTHER" id="PTHR47926">
    <property type="entry name" value="PENTATRICOPEPTIDE REPEAT-CONTAINING PROTEIN"/>
    <property type="match status" value="1"/>
</dbReference>